<feature type="region of interest" description="Disordered" evidence="1">
    <location>
        <begin position="1"/>
        <end position="36"/>
    </location>
</feature>
<organism evidence="2 3">
    <name type="scientific">Protopolystoma xenopodis</name>
    <dbReference type="NCBI Taxonomy" id="117903"/>
    <lineage>
        <taxon>Eukaryota</taxon>
        <taxon>Metazoa</taxon>
        <taxon>Spiralia</taxon>
        <taxon>Lophotrochozoa</taxon>
        <taxon>Platyhelminthes</taxon>
        <taxon>Monogenea</taxon>
        <taxon>Polyopisthocotylea</taxon>
        <taxon>Polystomatidea</taxon>
        <taxon>Polystomatidae</taxon>
        <taxon>Protopolystoma</taxon>
    </lineage>
</organism>
<dbReference type="EMBL" id="CAAALY010031946">
    <property type="protein sequence ID" value="VEL17285.1"/>
    <property type="molecule type" value="Genomic_DNA"/>
</dbReference>
<proteinExistence type="predicted"/>
<keyword evidence="3" id="KW-1185">Reference proteome</keyword>
<reference evidence="2" key="1">
    <citation type="submission" date="2018-11" db="EMBL/GenBank/DDBJ databases">
        <authorList>
            <consortium name="Pathogen Informatics"/>
        </authorList>
    </citation>
    <scope>NUCLEOTIDE SEQUENCE</scope>
</reference>
<protein>
    <submittedName>
        <fullName evidence="2">Uncharacterized protein</fullName>
    </submittedName>
</protein>
<feature type="non-terminal residue" evidence="2">
    <location>
        <position position="36"/>
    </location>
</feature>
<evidence type="ECO:0000313" key="3">
    <source>
        <dbReference type="Proteomes" id="UP000784294"/>
    </source>
</evidence>
<evidence type="ECO:0000256" key="1">
    <source>
        <dbReference type="SAM" id="MobiDB-lite"/>
    </source>
</evidence>
<accession>A0A448WQ19</accession>
<dbReference type="Proteomes" id="UP000784294">
    <property type="component" value="Unassembled WGS sequence"/>
</dbReference>
<name>A0A448WQ19_9PLAT</name>
<gene>
    <name evidence="2" type="ORF">PXEA_LOCUS10725</name>
</gene>
<sequence length="36" mass="3859">MLLVDRVGGNGVRKKGMALSEVDSKQAPSQDENVET</sequence>
<evidence type="ECO:0000313" key="2">
    <source>
        <dbReference type="EMBL" id="VEL17285.1"/>
    </source>
</evidence>
<comment type="caution">
    <text evidence="2">The sequence shown here is derived from an EMBL/GenBank/DDBJ whole genome shotgun (WGS) entry which is preliminary data.</text>
</comment>
<dbReference type="AlphaFoldDB" id="A0A448WQ19"/>
<feature type="compositionally biased region" description="Polar residues" evidence="1">
    <location>
        <begin position="26"/>
        <end position="36"/>
    </location>
</feature>